<proteinExistence type="predicted"/>
<evidence type="ECO:0000256" key="1">
    <source>
        <dbReference type="SAM" id="Phobius"/>
    </source>
</evidence>
<keyword evidence="3" id="KW-1185">Reference proteome</keyword>
<protein>
    <submittedName>
        <fullName evidence="2">Uncharacterized protein</fullName>
    </submittedName>
</protein>
<reference evidence="2" key="1">
    <citation type="submission" date="2022-06" db="EMBL/GenBank/DDBJ databases">
        <title>Uncovering the hologenomic basis of an extraordinary plant invasion.</title>
        <authorList>
            <person name="Bieker V.C."/>
            <person name="Martin M.D."/>
            <person name="Gilbert T."/>
            <person name="Hodgins K."/>
            <person name="Battlay P."/>
            <person name="Petersen B."/>
            <person name="Wilson J."/>
        </authorList>
    </citation>
    <scope>NUCLEOTIDE SEQUENCE</scope>
    <source>
        <strain evidence="2">AA19_3_7</strain>
        <tissue evidence="2">Leaf</tissue>
    </source>
</reference>
<accession>A0AAD5CSF1</accession>
<evidence type="ECO:0000313" key="3">
    <source>
        <dbReference type="Proteomes" id="UP001206925"/>
    </source>
</evidence>
<feature type="non-terminal residue" evidence="2">
    <location>
        <position position="171"/>
    </location>
</feature>
<name>A0AAD5CSF1_AMBAR</name>
<keyword evidence="1" id="KW-0812">Transmembrane</keyword>
<evidence type="ECO:0000313" key="2">
    <source>
        <dbReference type="EMBL" id="KAI7746969.1"/>
    </source>
</evidence>
<sequence>MEGRFYVLVIDYLLIATASIVQWRQAMMKPWMLCLLSSPKRGKPVVEGSMYPAPLMDLEHSCSEPSPTIKVARESLSTIYVHENYIKMCLPTEGLATYNKATIELFGIDTFSGAEIKFVEDNAFSFDDEDDIIDMFPSSYVPNGGDAGSFRVGGFCGTERRSQISNVVSMT</sequence>
<keyword evidence="1" id="KW-1133">Transmembrane helix</keyword>
<organism evidence="2 3">
    <name type="scientific">Ambrosia artemisiifolia</name>
    <name type="common">Common ragweed</name>
    <dbReference type="NCBI Taxonomy" id="4212"/>
    <lineage>
        <taxon>Eukaryota</taxon>
        <taxon>Viridiplantae</taxon>
        <taxon>Streptophyta</taxon>
        <taxon>Embryophyta</taxon>
        <taxon>Tracheophyta</taxon>
        <taxon>Spermatophyta</taxon>
        <taxon>Magnoliopsida</taxon>
        <taxon>eudicotyledons</taxon>
        <taxon>Gunneridae</taxon>
        <taxon>Pentapetalae</taxon>
        <taxon>asterids</taxon>
        <taxon>campanulids</taxon>
        <taxon>Asterales</taxon>
        <taxon>Asteraceae</taxon>
        <taxon>Asteroideae</taxon>
        <taxon>Heliantheae alliance</taxon>
        <taxon>Heliantheae</taxon>
        <taxon>Ambrosia</taxon>
    </lineage>
</organism>
<comment type="caution">
    <text evidence="2">The sequence shown here is derived from an EMBL/GenBank/DDBJ whole genome shotgun (WGS) entry which is preliminary data.</text>
</comment>
<dbReference type="EMBL" id="JAMZMK010006864">
    <property type="protein sequence ID" value="KAI7746969.1"/>
    <property type="molecule type" value="Genomic_DNA"/>
</dbReference>
<dbReference type="Proteomes" id="UP001206925">
    <property type="component" value="Unassembled WGS sequence"/>
</dbReference>
<keyword evidence="1" id="KW-0472">Membrane</keyword>
<gene>
    <name evidence="2" type="ORF">M8C21_026592</name>
</gene>
<dbReference type="AlphaFoldDB" id="A0AAD5CSF1"/>
<feature type="transmembrane region" description="Helical" evidence="1">
    <location>
        <begin position="6"/>
        <end position="23"/>
    </location>
</feature>